<comment type="catalytic activity">
    <reaction evidence="12">
        <text>cytidine(34) in elongator tRNA(Met) + acetyl-CoA + ATP + H2O = N(4)-acetylcytidine(34) in elongator tRNA(Met) + ADP + phosphate + CoA + H(+)</text>
        <dbReference type="Rhea" id="RHEA:43788"/>
        <dbReference type="Rhea" id="RHEA-COMP:10693"/>
        <dbReference type="Rhea" id="RHEA-COMP:10694"/>
        <dbReference type="ChEBI" id="CHEBI:15377"/>
        <dbReference type="ChEBI" id="CHEBI:15378"/>
        <dbReference type="ChEBI" id="CHEBI:30616"/>
        <dbReference type="ChEBI" id="CHEBI:43474"/>
        <dbReference type="ChEBI" id="CHEBI:57287"/>
        <dbReference type="ChEBI" id="CHEBI:57288"/>
        <dbReference type="ChEBI" id="CHEBI:74900"/>
        <dbReference type="ChEBI" id="CHEBI:82748"/>
        <dbReference type="ChEBI" id="CHEBI:456216"/>
        <dbReference type="EC" id="2.3.1.193"/>
    </reaction>
</comment>
<feature type="domain" description="N-acetyltransferase" evidence="16">
    <location>
        <begin position="433"/>
        <end position="543"/>
    </location>
</feature>
<accession>A0AAX3ALU3</accession>
<dbReference type="GO" id="GO:0000049">
    <property type="term" value="F:tRNA binding"/>
    <property type="evidence" value="ECO:0007669"/>
    <property type="project" value="UniProtKB-UniRule"/>
</dbReference>
<dbReference type="GO" id="GO:0002101">
    <property type="term" value="P:tRNA wobble cytosine modification"/>
    <property type="evidence" value="ECO:0007669"/>
    <property type="project" value="UniProtKB-UniRule"/>
</dbReference>
<evidence type="ECO:0000256" key="10">
    <source>
        <dbReference type="ARBA" id="ARBA00049889"/>
    </source>
</evidence>
<gene>
    <name evidence="12 17" type="primary">tmcA</name>
    <name evidence="17" type="ORF">GCM10008985_11530</name>
    <name evidence="18" type="ORF">MUK72_11670</name>
</gene>
<evidence type="ECO:0000256" key="1">
    <source>
        <dbReference type="ARBA" id="ARBA00022490"/>
    </source>
</evidence>
<comment type="catalytic activity">
    <reaction evidence="11">
        <text>a cytidine in mRNA + acetyl-CoA + ATP + H2O = an N(4)-acetylcytidine in mRNA + ADP + phosphate + CoA + H(+)</text>
        <dbReference type="Rhea" id="RHEA:58480"/>
        <dbReference type="Rhea" id="RHEA-COMP:15145"/>
        <dbReference type="Rhea" id="RHEA-COMP:15146"/>
        <dbReference type="ChEBI" id="CHEBI:15377"/>
        <dbReference type="ChEBI" id="CHEBI:15378"/>
        <dbReference type="ChEBI" id="CHEBI:30616"/>
        <dbReference type="ChEBI" id="CHEBI:43474"/>
        <dbReference type="ChEBI" id="CHEBI:57287"/>
        <dbReference type="ChEBI" id="CHEBI:57288"/>
        <dbReference type="ChEBI" id="CHEBI:74900"/>
        <dbReference type="ChEBI" id="CHEBI:82748"/>
        <dbReference type="ChEBI" id="CHEBI:456216"/>
    </reaction>
</comment>
<dbReference type="InterPro" id="IPR027417">
    <property type="entry name" value="P-loop_NTPase"/>
</dbReference>
<dbReference type="GO" id="GO:0051391">
    <property type="term" value="P:tRNA acetylation"/>
    <property type="evidence" value="ECO:0007669"/>
    <property type="project" value="UniProtKB-UniRule"/>
</dbReference>
<dbReference type="RefSeq" id="WP_244700843.1">
    <property type="nucleotide sequence ID" value="NZ_BAAADN010000019.1"/>
</dbReference>
<evidence type="ECO:0000256" key="3">
    <source>
        <dbReference type="ARBA" id="ARBA00022679"/>
    </source>
</evidence>
<evidence type="ECO:0000256" key="8">
    <source>
        <dbReference type="ARBA" id="ARBA00023315"/>
    </source>
</evidence>
<dbReference type="Proteomes" id="UP001500962">
    <property type="component" value="Unassembled WGS sequence"/>
</dbReference>
<dbReference type="InterPro" id="IPR032672">
    <property type="entry name" value="TmcA/NAT10/Kre33"/>
</dbReference>
<keyword evidence="2 12" id="KW-0820">tRNA-binding</keyword>
<reference evidence="17" key="3">
    <citation type="submission" date="2023-12" db="EMBL/GenBank/DDBJ databases">
        <authorList>
            <person name="Sun Q."/>
            <person name="Inoue M."/>
        </authorList>
    </citation>
    <scope>NUCLEOTIDE SEQUENCE</scope>
    <source>
        <strain evidence="17">JCM 12289</strain>
    </source>
</reference>
<keyword evidence="8 12" id="KW-0012">Acyltransferase</keyword>
<dbReference type="Gene3D" id="3.40.630.30">
    <property type="match status" value="1"/>
</dbReference>
<feature type="binding site" evidence="12">
    <location>
        <position position="567"/>
    </location>
    <ligand>
        <name>acetyl-CoA</name>
        <dbReference type="ChEBI" id="CHEBI:57288"/>
    </ligand>
</feature>
<feature type="domain" description="TmcA/NAT10 N-terminal" evidence="15">
    <location>
        <begin position="7"/>
        <end position="159"/>
    </location>
</feature>
<dbReference type="GeneID" id="71762516"/>
<dbReference type="InterPro" id="IPR053477">
    <property type="entry name" value="tRNA_Cytidine_AcTrnsfr"/>
</dbReference>
<dbReference type="AlphaFoldDB" id="A0AAX3ALU3"/>
<dbReference type="Pfam" id="PF08351">
    <property type="entry name" value="TmcA_N"/>
    <property type="match status" value="1"/>
</dbReference>
<evidence type="ECO:0000256" key="11">
    <source>
        <dbReference type="ARBA" id="ARBA00049914"/>
    </source>
</evidence>
<reference evidence="17" key="1">
    <citation type="journal article" date="2014" name="Int. J. Syst. Evol. Microbiol.">
        <title>Complete genome sequence of Corynebacterium casei LMG S-19264T (=DSM 44701T), isolated from a smear-ripened cheese.</title>
        <authorList>
            <consortium name="US DOE Joint Genome Institute (JGI-PGF)"/>
            <person name="Walter F."/>
            <person name="Albersmeier A."/>
            <person name="Kalinowski J."/>
            <person name="Ruckert C."/>
        </authorList>
    </citation>
    <scope>NUCLEOTIDE SEQUENCE</scope>
    <source>
        <strain evidence="17">JCM 12289</strain>
    </source>
</reference>
<sequence length="749" mass="81000">MIADLAAALGDEARRANERRALVLTGEREDCYVEAREALDGAGISRTATTLVAGGSGDELDCERITPKHADELLGRTRGAVVLDCHDECRPNAIGRTVGAVDGGGLLVLLVPPLDSWPDRRDEFDMTLAVPPYEPASVAGNFRQRLVDTLRAHRGIAIANVDSGTVECDGLTDPPPREQRSAPDLPDEHGFPRTTYEACLTPDQMATVHAFEDLREPDEALVVEADRGRGKSSAAGLAAGALAADGKDVLVTAPAYRSAAPIFERARELLATLDGLADVDQDETPHRLGAIGGGEVRFAKPAVATEQAERADLLVVDEAAALPVDRLTEFLAAPAVAFVTTVHGYEGAGRGFSVRFRDRLDDSAFTVHEQRLDDPIRYDAGDPVEVWAFRALLLDARPPVVPLVEGATPETVDYARLNSEELLADEHRLREAFGLLVAAHYRTEPNDLARLLDAPNVSVHALLSEGHVVSVALLAREGGLSADLRHEVYEGNRLKGHLLPDVLTSQLRDERAGVPTGQRVLRIATHPAARSRGLGSRLLDEIRANATTDWLGVGYGATPELVEFWRRNDFSTVYLATTRNERSGEHSALMLTPLSDAGRELRDRHARRFVERVGATLSDALAALDPDVVRAALGATHVTAEVNFSDHEWRVAASAAYGPGLAEIHPHVFRALALCHLTDADSDLSAREERLLVMRVLQTRSTEAVADALDYVSAGACMRALGDAYKPLVDRYGNRAAHDERDRYVDGGE</sequence>
<evidence type="ECO:0000313" key="18">
    <source>
        <dbReference type="EMBL" id="UOO94621.1"/>
    </source>
</evidence>
<comment type="similarity">
    <text evidence="12">Belongs to the TmcA family.</text>
</comment>
<comment type="caution">
    <text evidence="12">Lacks conserved residue(s) required for the propagation of feature annotation.</text>
</comment>
<feature type="binding site" evidence="12">
    <location>
        <begin position="523"/>
        <end position="525"/>
    </location>
    <ligand>
        <name>acetyl-CoA</name>
        <dbReference type="ChEBI" id="CHEBI:57288"/>
    </ligand>
</feature>
<dbReference type="GO" id="GO:1904812">
    <property type="term" value="P:rRNA acetylation involved in maturation of SSU-rRNA"/>
    <property type="evidence" value="ECO:0007669"/>
    <property type="project" value="TreeGrafter"/>
</dbReference>
<dbReference type="HAMAP" id="MF_01886">
    <property type="entry name" value="tRNA_acetyltr_TmcA"/>
    <property type="match status" value="1"/>
</dbReference>
<dbReference type="InterPro" id="IPR024914">
    <property type="entry name" value="tRNA_acetyltr_TmcA"/>
</dbReference>
<dbReference type="Pfam" id="PF13718">
    <property type="entry name" value="GNAT_acetyltr_2"/>
    <property type="match status" value="2"/>
</dbReference>
<dbReference type="Gene3D" id="3.40.50.11040">
    <property type="match status" value="1"/>
</dbReference>
<dbReference type="InterPro" id="IPR007807">
    <property type="entry name" value="TcmA/NAT10_helicase"/>
</dbReference>
<feature type="region of interest" description="Disordered" evidence="13">
    <location>
        <begin position="170"/>
        <end position="190"/>
    </location>
</feature>
<dbReference type="KEGG" id="hdo:MUK72_11670"/>
<evidence type="ECO:0000256" key="9">
    <source>
        <dbReference type="ARBA" id="ARBA00049883"/>
    </source>
</evidence>
<evidence type="ECO:0000313" key="17">
    <source>
        <dbReference type="EMBL" id="GAA0457132.1"/>
    </source>
</evidence>
<evidence type="ECO:0000313" key="19">
    <source>
        <dbReference type="Proteomes" id="UP000830542"/>
    </source>
</evidence>
<dbReference type="Gene3D" id="3.40.50.300">
    <property type="entry name" value="P-loop containing nucleotide triphosphate hydrolases"/>
    <property type="match status" value="1"/>
</dbReference>
<evidence type="ECO:0000256" key="7">
    <source>
        <dbReference type="ARBA" id="ARBA00022884"/>
    </source>
</evidence>
<protein>
    <recommendedName>
        <fullName evidence="12">tRNA(Met) cytidine acetyltransferase TmcA</fullName>
        <ecNumber evidence="12">2.3.1.193</ecNumber>
    </recommendedName>
</protein>
<dbReference type="InterPro" id="IPR016181">
    <property type="entry name" value="Acyl_CoA_acyltransferase"/>
</dbReference>
<comment type="function">
    <text evidence="12">Catalyzes the formation of N(4)-acetylcytidine (ac(4)C) at the wobble position of tRNA(Met), by using acetyl-CoA as an acetyl donor and ATP (or GTP).</text>
</comment>
<evidence type="ECO:0000256" key="2">
    <source>
        <dbReference type="ARBA" id="ARBA00022555"/>
    </source>
</evidence>
<dbReference type="GO" id="GO:0005524">
    <property type="term" value="F:ATP binding"/>
    <property type="evidence" value="ECO:0007669"/>
    <property type="project" value="UniProtKB-UniRule"/>
</dbReference>
<dbReference type="InterPro" id="IPR000182">
    <property type="entry name" value="GNAT_dom"/>
</dbReference>
<dbReference type="GO" id="GO:0051392">
    <property type="term" value="F:tRNA cytidine N4-acetyltransferase activity"/>
    <property type="evidence" value="ECO:0007669"/>
    <property type="project" value="UniProtKB-UniRule"/>
</dbReference>
<feature type="domain" description="N-acetyltransferase" evidence="16">
    <location>
        <begin position="546"/>
        <end position="594"/>
    </location>
</feature>
<dbReference type="NCBIfam" id="NF041296">
    <property type="entry name" value="RNAactase_tcmA_Halo"/>
    <property type="match status" value="1"/>
</dbReference>
<keyword evidence="6 12" id="KW-0067">ATP-binding</keyword>
<dbReference type="SUPFAM" id="SSF55729">
    <property type="entry name" value="Acyl-CoA N-acyltransferases (Nat)"/>
    <property type="match status" value="1"/>
</dbReference>
<dbReference type="SUPFAM" id="SSF52540">
    <property type="entry name" value="P-loop containing nucleoside triphosphate hydrolases"/>
    <property type="match status" value="1"/>
</dbReference>
<feature type="binding site" evidence="12">
    <location>
        <position position="560"/>
    </location>
    <ligand>
        <name>acetyl-CoA</name>
        <dbReference type="ChEBI" id="CHEBI:57288"/>
    </ligand>
</feature>
<dbReference type="EMBL" id="BAAADN010000019">
    <property type="protein sequence ID" value="GAA0457132.1"/>
    <property type="molecule type" value="Genomic_DNA"/>
</dbReference>
<reference evidence="18" key="2">
    <citation type="submission" date="2022-04" db="EMBL/GenBank/DDBJ databases">
        <title>Sequencing and genomic assembly of Halococcus dombrowskii.</title>
        <authorList>
            <person name="Lim S.W."/>
            <person name="MacLea K.S."/>
        </authorList>
    </citation>
    <scope>NUCLEOTIDE SEQUENCE</scope>
    <source>
        <strain evidence="18">H4</strain>
    </source>
</reference>
<keyword evidence="3 12" id="KW-0808">Transferase</keyword>
<comment type="catalytic activity">
    <reaction evidence="9">
        <text>a cytidine in tRNA + acetyl-CoA + ATP + H2O = an N(4)-acetylcytidine in tRNA + ADP + phosphate + CoA + H(+)</text>
        <dbReference type="Rhea" id="RHEA:53876"/>
        <dbReference type="Rhea" id="RHEA-COMP:13670"/>
        <dbReference type="Rhea" id="RHEA-COMP:13671"/>
        <dbReference type="ChEBI" id="CHEBI:15377"/>
        <dbReference type="ChEBI" id="CHEBI:15378"/>
        <dbReference type="ChEBI" id="CHEBI:30616"/>
        <dbReference type="ChEBI" id="CHEBI:43474"/>
        <dbReference type="ChEBI" id="CHEBI:57287"/>
        <dbReference type="ChEBI" id="CHEBI:57288"/>
        <dbReference type="ChEBI" id="CHEBI:74900"/>
        <dbReference type="ChEBI" id="CHEBI:82748"/>
        <dbReference type="ChEBI" id="CHEBI:456216"/>
    </reaction>
</comment>
<feature type="binding site" evidence="12">
    <location>
        <position position="377"/>
    </location>
    <ligand>
        <name>ATP</name>
        <dbReference type="ChEBI" id="CHEBI:30616"/>
    </ligand>
</feature>
<dbReference type="EMBL" id="CP095005">
    <property type="protein sequence ID" value="UOO94621.1"/>
    <property type="molecule type" value="Genomic_DNA"/>
</dbReference>
<evidence type="ECO:0000256" key="4">
    <source>
        <dbReference type="ARBA" id="ARBA00022694"/>
    </source>
</evidence>
<dbReference type="Proteomes" id="UP000830542">
    <property type="component" value="Chromosome"/>
</dbReference>
<keyword evidence="19" id="KW-1185">Reference proteome</keyword>
<dbReference type="Pfam" id="PF05127">
    <property type="entry name" value="NAT10_TcmA_helicase"/>
    <property type="match status" value="1"/>
</dbReference>
<feature type="binding site" evidence="12">
    <location>
        <position position="204"/>
    </location>
    <ligand>
        <name>ATP</name>
        <dbReference type="ChEBI" id="CHEBI:30616"/>
    </ligand>
</feature>
<keyword evidence="4 12" id="KW-0819">tRNA processing</keyword>
<comment type="catalytic activity">
    <reaction evidence="10">
        <text>a cytidine in RNA + acetyl-CoA + ATP + H2O = an N(4)-acetylcytidine in RNA + ADP + phosphate + CoA + H(+)</text>
        <dbReference type="Rhea" id="RHEA:82211"/>
        <dbReference type="Rhea" id="RHEA-COMP:15704"/>
        <dbReference type="Rhea" id="RHEA-COMP:19834"/>
        <dbReference type="ChEBI" id="CHEBI:15377"/>
        <dbReference type="ChEBI" id="CHEBI:15378"/>
        <dbReference type="ChEBI" id="CHEBI:30616"/>
        <dbReference type="ChEBI" id="CHEBI:43474"/>
        <dbReference type="ChEBI" id="CHEBI:57287"/>
        <dbReference type="ChEBI" id="CHEBI:57288"/>
        <dbReference type="ChEBI" id="CHEBI:74900"/>
        <dbReference type="ChEBI" id="CHEBI:82748"/>
        <dbReference type="ChEBI" id="CHEBI:456216"/>
    </reaction>
</comment>
<evidence type="ECO:0000259" key="14">
    <source>
        <dbReference type="Pfam" id="PF05127"/>
    </source>
</evidence>
<evidence type="ECO:0000259" key="15">
    <source>
        <dbReference type="Pfam" id="PF08351"/>
    </source>
</evidence>
<evidence type="ECO:0000256" key="6">
    <source>
        <dbReference type="ARBA" id="ARBA00022840"/>
    </source>
</evidence>
<evidence type="ECO:0000256" key="13">
    <source>
        <dbReference type="SAM" id="MobiDB-lite"/>
    </source>
</evidence>
<keyword evidence="5 12" id="KW-0547">Nucleotide-binding</keyword>
<dbReference type="PANTHER" id="PTHR10925:SF5">
    <property type="entry name" value="RNA CYTIDINE ACETYLTRANSFERASE"/>
    <property type="match status" value="1"/>
</dbReference>
<dbReference type="GO" id="GO:0005737">
    <property type="term" value="C:cytoplasm"/>
    <property type="evidence" value="ECO:0007669"/>
    <property type="project" value="UniProtKB-SubCell"/>
</dbReference>
<organism evidence="18 19">
    <name type="scientific">Halococcus dombrowskii</name>
    <dbReference type="NCBI Taxonomy" id="179637"/>
    <lineage>
        <taxon>Archaea</taxon>
        <taxon>Methanobacteriati</taxon>
        <taxon>Methanobacteriota</taxon>
        <taxon>Stenosarchaea group</taxon>
        <taxon>Halobacteria</taxon>
        <taxon>Halobacteriales</taxon>
        <taxon>Halococcaceae</taxon>
        <taxon>Halococcus</taxon>
    </lineage>
</organism>
<name>A0AAX3ALU3_HALDO</name>
<feature type="domain" description="TcmA/NAT10 helicase" evidence="14">
    <location>
        <begin position="222"/>
        <end position="395"/>
    </location>
</feature>
<feature type="compositionally biased region" description="Basic and acidic residues" evidence="13">
    <location>
        <begin position="175"/>
        <end position="190"/>
    </location>
</feature>
<dbReference type="EC" id="2.3.1.193" evidence="12"/>
<dbReference type="InterPro" id="IPR013562">
    <property type="entry name" value="TmcA/NAT10_N"/>
</dbReference>
<keyword evidence="1 12" id="KW-0963">Cytoplasm</keyword>
<proteinExistence type="inferred from homology"/>
<dbReference type="GO" id="GO:1990883">
    <property type="term" value="F:18S rRNA cytidine N-acetyltransferase activity"/>
    <property type="evidence" value="ECO:0007669"/>
    <property type="project" value="TreeGrafter"/>
</dbReference>
<keyword evidence="7 12" id="KW-0694">RNA-binding</keyword>
<evidence type="ECO:0000256" key="12">
    <source>
        <dbReference type="HAMAP-Rule" id="MF_01886"/>
    </source>
</evidence>
<dbReference type="PANTHER" id="PTHR10925">
    <property type="entry name" value="N-ACETYLTRANSFERASE 10"/>
    <property type="match status" value="1"/>
</dbReference>
<evidence type="ECO:0000256" key="5">
    <source>
        <dbReference type="ARBA" id="ARBA00022741"/>
    </source>
</evidence>
<evidence type="ECO:0000259" key="16">
    <source>
        <dbReference type="Pfam" id="PF13718"/>
    </source>
</evidence>
<comment type="subcellular location">
    <subcellularLocation>
        <location evidence="12">Cytoplasm</location>
    </subcellularLocation>
</comment>